<organism evidence="12 13">
    <name type="scientific">Clostridium bovifaecis</name>
    <dbReference type="NCBI Taxonomy" id="2184719"/>
    <lineage>
        <taxon>Bacteria</taxon>
        <taxon>Bacillati</taxon>
        <taxon>Bacillota</taxon>
        <taxon>Clostridia</taxon>
        <taxon>Eubacteriales</taxon>
        <taxon>Clostridiaceae</taxon>
        <taxon>Clostridium</taxon>
    </lineage>
</organism>
<evidence type="ECO:0000256" key="1">
    <source>
        <dbReference type="ARBA" id="ARBA00004141"/>
    </source>
</evidence>
<protein>
    <recommendedName>
        <fullName evidence="11">ATP synthase subunit a</fullName>
    </recommendedName>
    <alternativeName>
        <fullName evidence="11">ATP synthase F0 sector subunit a</fullName>
    </alternativeName>
    <alternativeName>
        <fullName evidence="11">F-ATPase subunit 6</fullName>
    </alternativeName>
</protein>
<reference evidence="12 13" key="1">
    <citation type="submission" date="2019-12" db="EMBL/GenBank/DDBJ databases">
        <title>Genome sequenceing of Clostridium bovifaecis.</title>
        <authorList>
            <person name="Yao Y."/>
        </authorList>
    </citation>
    <scope>NUCLEOTIDE SEQUENCE [LARGE SCALE GENOMIC DNA]</scope>
    <source>
        <strain evidence="12 13">BXX</strain>
    </source>
</reference>
<feature type="transmembrane region" description="Helical" evidence="11">
    <location>
        <begin position="77"/>
        <end position="99"/>
    </location>
</feature>
<dbReference type="HAMAP" id="MF_01393">
    <property type="entry name" value="ATP_synth_a_bact"/>
    <property type="match status" value="1"/>
</dbReference>
<keyword evidence="8 11" id="KW-0406">Ion transport</keyword>
<evidence type="ECO:0000256" key="3">
    <source>
        <dbReference type="ARBA" id="ARBA00022448"/>
    </source>
</evidence>
<dbReference type="InterPro" id="IPR045082">
    <property type="entry name" value="ATP_syn_F0_a_bact/chloroplast"/>
</dbReference>
<comment type="function">
    <text evidence="11">Key component of the proton channel; it plays a direct role in the translocation of protons across the membrane.</text>
</comment>
<dbReference type="Pfam" id="PF00119">
    <property type="entry name" value="ATP-synt_A"/>
    <property type="match status" value="1"/>
</dbReference>
<comment type="subcellular location">
    <subcellularLocation>
        <location evidence="11">Cell membrane</location>
        <topology evidence="11">Multi-pass membrane protein</topology>
    </subcellularLocation>
    <subcellularLocation>
        <location evidence="1">Membrane</location>
        <topology evidence="1">Multi-pass membrane protein</topology>
    </subcellularLocation>
</comment>
<evidence type="ECO:0000313" key="13">
    <source>
        <dbReference type="Proteomes" id="UP000422764"/>
    </source>
</evidence>
<feature type="transmembrane region" description="Helical" evidence="11">
    <location>
        <begin position="105"/>
        <end position="125"/>
    </location>
</feature>
<keyword evidence="5 11" id="KW-0812">Transmembrane</keyword>
<evidence type="ECO:0000256" key="4">
    <source>
        <dbReference type="ARBA" id="ARBA00022547"/>
    </source>
</evidence>
<gene>
    <name evidence="11" type="primary">atpB</name>
    <name evidence="12" type="ORF">GOM49_02390</name>
</gene>
<evidence type="ECO:0000256" key="5">
    <source>
        <dbReference type="ARBA" id="ARBA00022692"/>
    </source>
</evidence>
<evidence type="ECO:0000256" key="2">
    <source>
        <dbReference type="ARBA" id="ARBA00006810"/>
    </source>
</evidence>
<evidence type="ECO:0000256" key="8">
    <source>
        <dbReference type="ARBA" id="ARBA00023065"/>
    </source>
</evidence>
<dbReference type="InterPro" id="IPR023011">
    <property type="entry name" value="ATP_synth_F0_asu_AS"/>
</dbReference>
<accession>A0A6I6F049</accession>
<feature type="transmembrane region" description="Helical" evidence="11">
    <location>
        <begin position="23"/>
        <end position="44"/>
    </location>
</feature>
<keyword evidence="10 11" id="KW-0066">ATP synthesis</keyword>
<dbReference type="GO" id="GO:0005886">
    <property type="term" value="C:plasma membrane"/>
    <property type="evidence" value="ECO:0007669"/>
    <property type="project" value="UniProtKB-SubCell"/>
</dbReference>
<dbReference type="PANTHER" id="PTHR42823:SF3">
    <property type="entry name" value="ATP SYNTHASE SUBUNIT A, CHLOROPLASTIC"/>
    <property type="match status" value="1"/>
</dbReference>
<keyword evidence="4 11" id="KW-0138">CF(0)</keyword>
<dbReference type="Gene3D" id="1.20.120.220">
    <property type="entry name" value="ATP synthase, F0 complex, subunit A"/>
    <property type="match status" value="1"/>
</dbReference>
<keyword evidence="6 11" id="KW-0375">Hydrogen ion transport</keyword>
<keyword evidence="9 11" id="KW-0472">Membrane</keyword>
<dbReference type="GO" id="GO:0046933">
    <property type="term" value="F:proton-transporting ATP synthase activity, rotational mechanism"/>
    <property type="evidence" value="ECO:0007669"/>
    <property type="project" value="UniProtKB-UniRule"/>
</dbReference>
<dbReference type="GO" id="GO:0045259">
    <property type="term" value="C:proton-transporting ATP synthase complex"/>
    <property type="evidence" value="ECO:0007669"/>
    <property type="project" value="UniProtKB-KW"/>
</dbReference>
<dbReference type="EMBL" id="CP046522">
    <property type="protein sequence ID" value="QGU94137.1"/>
    <property type="molecule type" value="Genomic_DNA"/>
</dbReference>
<evidence type="ECO:0000256" key="11">
    <source>
        <dbReference type="HAMAP-Rule" id="MF_01393"/>
    </source>
</evidence>
<evidence type="ECO:0000256" key="10">
    <source>
        <dbReference type="ARBA" id="ARBA00023310"/>
    </source>
</evidence>
<dbReference type="AlphaFoldDB" id="A0A6I6F049"/>
<keyword evidence="13" id="KW-1185">Reference proteome</keyword>
<dbReference type="CDD" id="cd00310">
    <property type="entry name" value="ATP-synt_Fo_a_6"/>
    <property type="match status" value="1"/>
</dbReference>
<dbReference type="PRINTS" id="PR00123">
    <property type="entry name" value="ATPASEA"/>
</dbReference>
<name>A0A6I6F049_9CLOT</name>
<dbReference type="PROSITE" id="PS00449">
    <property type="entry name" value="ATPASE_A"/>
    <property type="match status" value="1"/>
</dbReference>
<dbReference type="InterPro" id="IPR035908">
    <property type="entry name" value="F0_ATP_A_sf"/>
</dbReference>
<dbReference type="SUPFAM" id="SSF81336">
    <property type="entry name" value="F1F0 ATP synthase subunit A"/>
    <property type="match status" value="1"/>
</dbReference>
<proteinExistence type="inferred from homology"/>
<evidence type="ECO:0000256" key="6">
    <source>
        <dbReference type="ARBA" id="ARBA00022781"/>
    </source>
</evidence>
<dbReference type="InterPro" id="IPR000568">
    <property type="entry name" value="ATP_synth_F0_asu"/>
</dbReference>
<feature type="transmembrane region" description="Helical" evidence="11">
    <location>
        <begin position="159"/>
        <end position="178"/>
    </location>
</feature>
<sequence length="227" mass="25310">MVEGKEIIYLNLLGYKISISEVIIVQWAIILICLIFSVMARGILKNVPDKKQSMVEIFVEGINNLVRNTMGEESLEFVPYVGTVVIFLLMMNISGIFGIEPPTRDFSVTTGVAAISFIVIQAYAIRKHGLKDYFLGYARPIGILLPINIMERIMLPVSLSLRLFGNITAAAVIMELIYNGLAKTPLGIGQLVVPIPLHFYFDVFDGGLQMLIFVMLTMINIKIISEH</sequence>
<keyword evidence="3 11" id="KW-0813">Transport</keyword>
<dbReference type="PANTHER" id="PTHR42823">
    <property type="entry name" value="ATP SYNTHASE SUBUNIT A, CHLOROPLASTIC"/>
    <property type="match status" value="1"/>
</dbReference>
<keyword evidence="7 11" id="KW-1133">Transmembrane helix</keyword>
<dbReference type="Proteomes" id="UP000422764">
    <property type="component" value="Chromosome"/>
</dbReference>
<evidence type="ECO:0000313" key="12">
    <source>
        <dbReference type="EMBL" id="QGU94137.1"/>
    </source>
</evidence>
<dbReference type="GO" id="GO:0042777">
    <property type="term" value="P:proton motive force-driven plasma membrane ATP synthesis"/>
    <property type="evidence" value="ECO:0007669"/>
    <property type="project" value="TreeGrafter"/>
</dbReference>
<evidence type="ECO:0000256" key="7">
    <source>
        <dbReference type="ARBA" id="ARBA00022989"/>
    </source>
</evidence>
<comment type="similarity">
    <text evidence="2 11">Belongs to the ATPase A chain family.</text>
</comment>
<feature type="transmembrane region" description="Helical" evidence="11">
    <location>
        <begin position="198"/>
        <end position="221"/>
    </location>
</feature>
<dbReference type="NCBIfam" id="NF004484">
    <property type="entry name" value="PRK05815.3-2"/>
    <property type="match status" value="1"/>
</dbReference>
<keyword evidence="11" id="KW-1003">Cell membrane</keyword>
<evidence type="ECO:0000256" key="9">
    <source>
        <dbReference type="ARBA" id="ARBA00023136"/>
    </source>
</evidence>